<evidence type="ECO:0000256" key="1">
    <source>
        <dbReference type="SAM" id="MobiDB-lite"/>
    </source>
</evidence>
<feature type="compositionally biased region" description="Gly residues" evidence="1">
    <location>
        <begin position="285"/>
        <end position="294"/>
    </location>
</feature>
<sequence length="809" mass="89945">MSLRVSIAPDVAGGKRRRRYYMHTALNYLDRPKQEWIEADRELRETDGLSRIEPPGAEYAYWTPLEGKFWTVGLSMAVGFPKRYYRYKRIEFQNYVFPSFYDPDPVAVSIRAYTEGGDRMMEHFRDVFRGTESNEDEKAWCFVCEMCYQVRCMFHRSKHHDDRSRPIVFEREDPTVEVVPPKDPRDRVDNNEVGRGDRAWEELLDASVAKTGRDRRGGPGEGSPRARVSDAEDEENDEDTFASESLLWGRTSGSDPDDGDDGRDPPDGAGDPFPDNSPHDPPPGGCSGGDSGGGTDDKGGGDGGGDVPPGSSQALHHGISMRERARLHLSARRRPRRLSVRRILSGDDGDDERGAESSAERGRDDESEPEDRPIHPSTHPGGADRSRSKQGTPIQERRVLGPAALEFSSYDRQPMEAHPVKGAVVQRDNRRKLVALHSKARRSYGWAHLAPDLSVRDPLTFKVKEIRDGRVKRSSIKHVFDIRGGRVPKEAVHMIDDPVQLREVEVWKLLEEERIGGAKGAADAVSAGGEERAEDHGGPPAAEGASDEGNEVGGVEPLGPIAENVKTDEEPPSMVASTDRDGYVSEASLSTFEASGPGSGSDSSSSDDEWGVLGDGKLPRAGEGPTVRQNPPKEKVKEMNKVDEVLQGPQWKRFNTLCAMEVLREERARRVPEVTGRNWNDDFREERGIPSFARAIAWEREEGSPKWDGTPKSPTRSRWCGLPYLSCLSSRNPRSGFLFTGAAVYEEEMSRFKKGSTQLPATKEEIDSGSHKLAVLKEWLVNIVGNRTLGRRVKRNEVRAVVGMGWRCT</sequence>
<dbReference type="AlphaFoldDB" id="A0A0G4GVK1"/>
<protein>
    <submittedName>
        <fullName evidence="2">Uncharacterized protein</fullName>
    </submittedName>
</protein>
<feature type="region of interest" description="Disordered" evidence="1">
    <location>
        <begin position="519"/>
        <end position="635"/>
    </location>
</feature>
<feature type="compositionally biased region" description="Basic residues" evidence="1">
    <location>
        <begin position="327"/>
        <end position="340"/>
    </location>
</feature>
<proteinExistence type="predicted"/>
<organism evidence="2">
    <name type="scientific">Chromera velia CCMP2878</name>
    <dbReference type="NCBI Taxonomy" id="1169474"/>
    <lineage>
        <taxon>Eukaryota</taxon>
        <taxon>Sar</taxon>
        <taxon>Alveolata</taxon>
        <taxon>Colpodellida</taxon>
        <taxon>Chromeraceae</taxon>
        <taxon>Chromera</taxon>
    </lineage>
</organism>
<dbReference type="VEuPathDB" id="CryptoDB:Cvel_5262"/>
<dbReference type="EMBL" id="CDMZ01001591">
    <property type="protein sequence ID" value="CEM34843.1"/>
    <property type="molecule type" value="Genomic_DNA"/>
</dbReference>
<name>A0A0G4GVK1_9ALVE</name>
<gene>
    <name evidence="2" type="ORF">Cvel_5262</name>
</gene>
<dbReference type="PhylomeDB" id="A0A0G4GVK1"/>
<feature type="compositionally biased region" description="Basic and acidic residues" evidence="1">
    <location>
        <begin position="171"/>
        <end position="201"/>
    </location>
</feature>
<feature type="region of interest" description="Disordered" evidence="1">
    <location>
        <begin position="171"/>
        <end position="398"/>
    </location>
</feature>
<evidence type="ECO:0000313" key="2">
    <source>
        <dbReference type="EMBL" id="CEM34843.1"/>
    </source>
</evidence>
<reference evidence="2" key="1">
    <citation type="submission" date="2014-11" db="EMBL/GenBank/DDBJ databases">
        <authorList>
            <person name="Otto D Thomas"/>
            <person name="Naeem Raeece"/>
        </authorList>
    </citation>
    <scope>NUCLEOTIDE SEQUENCE</scope>
</reference>
<feature type="compositionally biased region" description="Low complexity" evidence="1">
    <location>
        <begin position="267"/>
        <end position="276"/>
    </location>
</feature>
<feature type="compositionally biased region" description="Acidic residues" evidence="1">
    <location>
        <begin position="231"/>
        <end position="241"/>
    </location>
</feature>
<feature type="compositionally biased region" description="Basic and acidic residues" evidence="1">
    <location>
        <begin position="352"/>
        <end position="374"/>
    </location>
</feature>
<accession>A0A0G4GVK1</accession>